<dbReference type="InterPro" id="IPR016135">
    <property type="entry name" value="UBQ-conjugating_enzyme/RWD"/>
</dbReference>
<dbReference type="InterPro" id="IPR000608">
    <property type="entry name" value="UBC"/>
</dbReference>
<dbReference type="PANTHER" id="PTHR24068">
    <property type="entry name" value="UBIQUITIN-CONJUGATING ENZYME E2"/>
    <property type="match status" value="1"/>
</dbReference>
<feature type="compositionally biased region" description="Polar residues" evidence="1">
    <location>
        <begin position="199"/>
        <end position="208"/>
    </location>
</feature>
<sequence length="307" mass="33098">MPPALSNPMTMKRIHREIADLKKEDLGALTLSPTEDSLFLWKGTIPGPEGSVYEGGVFNLDVMLAPDYPLSLGQIYCTESNVQDQNIPHECKTAQLLPAHDYGVKILQISDRGDICIDILKQNWSPALSLFKVMLSLSSLLTDPNPRDPLVSSIANQYVSNRKLHDDTARQWTTLYAKPKPAPATQKPSSKALGKAKASMSSIPSGSRQPVVPDSSSVPIEIDDSDDESSTKASVRPTVGTKRKREARGEDGQTVDSDGEDDDVVLTGPSSSRKTASRGSGSRTAASGSGRRVAPRLSTEVIVIEDD</sequence>
<dbReference type="EMBL" id="JAYKXP010000001">
    <property type="protein sequence ID" value="KAK7062625.1"/>
    <property type="molecule type" value="Genomic_DNA"/>
</dbReference>
<gene>
    <name evidence="3" type="ORF">VNI00_000113</name>
</gene>
<feature type="region of interest" description="Disordered" evidence="1">
    <location>
        <begin position="176"/>
        <end position="307"/>
    </location>
</feature>
<feature type="compositionally biased region" description="Low complexity" evidence="1">
    <location>
        <begin position="277"/>
        <end position="292"/>
    </location>
</feature>
<keyword evidence="4" id="KW-1185">Reference proteome</keyword>
<accession>A0AAW0EF14</accession>
<dbReference type="SMART" id="SM00212">
    <property type="entry name" value="UBCc"/>
    <property type="match status" value="1"/>
</dbReference>
<proteinExistence type="predicted"/>
<evidence type="ECO:0000313" key="3">
    <source>
        <dbReference type="EMBL" id="KAK7062625.1"/>
    </source>
</evidence>
<dbReference type="AlphaFoldDB" id="A0AAW0EF14"/>
<reference evidence="3 4" key="1">
    <citation type="submission" date="2024-01" db="EMBL/GenBank/DDBJ databases">
        <title>A draft genome for a cacao thread blight-causing isolate of Paramarasmius palmivorus.</title>
        <authorList>
            <person name="Baruah I.K."/>
            <person name="Bukari Y."/>
            <person name="Amoako-Attah I."/>
            <person name="Meinhardt L.W."/>
            <person name="Bailey B.A."/>
            <person name="Cohen S.P."/>
        </authorList>
    </citation>
    <scope>NUCLEOTIDE SEQUENCE [LARGE SCALE GENOMIC DNA]</scope>
    <source>
        <strain evidence="3 4">GH-12</strain>
    </source>
</reference>
<dbReference type="SUPFAM" id="SSF54495">
    <property type="entry name" value="UBC-like"/>
    <property type="match status" value="1"/>
</dbReference>
<evidence type="ECO:0000313" key="4">
    <source>
        <dbReference type="Proteomes" id="UP001383192"/>
    </source>
</evidence>
<comment type="caution">
    <text evidence="3">The sequence shown here is derived from an EMBL/GenBank/DDBJ whole genome shotgun (WGS) entry which is preliminary data.</text>
</comment>
<evidence type="ECO:0000259" key="2">
    <source>
        <dbReference type="PROSITE" id="PS50127"/>
    </source>
</evidence>
<feature type="compositionally biased region" description="Low complexity" evidence="1">
    <location>
        <begin position="177"/>
        <end position="192"/>
    </location>
</feature>
<name>A0AAW0EF14_9AGAR</name>
<organism evidence="3 4">
    <name type="scientific">Paramarasmius palmivorus</name>
    <dbReference type="NCBI Taxonomy" id="297713"/>
    <lineage>
        <taxon>Eukaryota</taxon>
        <taxon>Fungi</taxon>
        <taxon>Dikarya</taxon>
        <taxon>Basidiomycota</taxon>
        <taxon>Agaricomycotina</taxon>
        <taxon>Agaricomycetes</taxon>
        <taxon>Agaricomycetidae</taxon>
        <taxon>Agaricales</taxon>
        <taxon>Marasmiineae</taxon>
        <taxon>Marasmiaceae</taxon>
        <taxon>Paramarasmius</taxon>
    </lineage>
</organism>
<feature type="domain" description="UBC core" evidence="2">
    <location>
        <begin position="9"/>
        <end position="178"/>
    </location>
</feature>
<dbReference type="Pfam" id="PF00179">
    <property type="entry name" value="UQ_con"/>
    <property type="match status" value="1"/>
</dbReference>
<dbReference type="PROSITE" id="PS50127">
    <property type="entry name" value="UBC_2"/>
    <property type="match status" value="1"/>
</dbReference>
<evidence type="ECO:0000256" key="1">
    <source>
        <dbReference type="SAM" id="MobiDB-lite"/>
    </source>
</evidence>
<dbReference type="Gene3D" id="3.10.110.10">
    <property type="entry name" value="Ubiquitin Conjugating Enzyme"/>
    <property type="match status" value="1"/>
</dbReference>
<protein>
    <recommendedName>
        <fullName evidence="2">UBC core domain-containing protein</fullName>
    </recommendedName>
</protein>
<dbReference type="Proteomes" id="UP001383192">
    <property type="component" value="Unassembled WGS sequence"/>
</dbReference>